<keyword evidence="1" id="KW-0732">Signal</keyword>
<evidence type="ECO:0000313" key="3">
    <source>
        <dbReference type="EMBL" id="SFJ28391.1"/>
    </source>
</evidence>
<dbReference type="STRING" id="1150112.SAMN04487893_10539"/>
<feature type="signal peptide" evidence="1">
    <location>
        <begin position="1"/>
        <end position="22"/>
    </location>
</feature>
<dbReference type="Pfam" id="PF17116">
    <property type="entry name" value="T9SS_plug_1st"/>
    <property type="match status" value="1"/>
</dbReference>
<dbReference type="RefSeq" id="WP_090678529.1">
    <property type="nucleotide sequence ID" value="NZ_FORU01000005.1"/>
</dbReference>
<dbReference type="EMBL" id="FORU01000005">
    <property type="protein sequence ID" value="SFJ28391.1"/>
    <property type="molecule type" value="Genomic_DNA"/>
</dbReference>
<proteinExistence type="predicted"/>
<feature type="domain" description="Type 9 secretion system plug protein N-terminal" evidence="2">
    <location>
        <begin position="34"/>
        <end position="154"/>
    </location>
</feature>
<name>A0A1I3Q4S1_9FLAO</name>
<dbReference type="OrthoDB" id="1522602at2"/>
<gene>
    <name evidence="3" type="ORF">SAMN04487893_10539</name>
</gene>
<dbReference type="Proteomes" id="UP000243887">
    <property type="component" value="Unassembled WGS sequence"/>
</dbReference>
<organism evidence="3 4">
    <name type="scientific">Myroides guanonis</name>
    <dbReference type="NCBI Taxonomy" id="1150112"/>
    <lineage>
        <taxon>Bacteria</taxon>
        <taxon>Pseudomonadati</taxon>
        <taxon>Bacteroidota</taxon>
        <taxon>Flavobacteriia</taxon>
        <taxon>Flavobacteriales</taxon>
        <taxon>Flavobacteriaceae</taxon>
        <taxon>Myroides</taxon>
    </lineage>
</organism>
<dbReference type="InterPro" id="IPR031345">
    <property type="entry name" value="T9SS_Plug_N"/>
</dbReference>
<sequence>MTVLSKALTTLLFLYITSTVFAQNNAQEKTETYIKSASFMKDNQGVIPFFRLGERMTFEFDDLLANETNYYYRVFPFNYDWTPSKLRTQDYLTGMENQRIQNYENSFNTLQIFSHYKLNIPNNNYRITKSGNYVLEIYDDQNEVVIRRKFILYESLVNVGAQVKRTRNIEEIDWKQNIEFSVQLGENQYQNPSQNIKAALFQNARWDSYISNVPPQYTIGTELIYKYNKETQFWGGNEYLNFDNSDIKAVNNNIVKVNADTGVYNTFLFINQARKNSLYTFFPDINGSFYPRNIFREQPSIEADYSWVYFRLNLSQDITDTQYYVTGMFNNYELTDESLMSFNPETKLYEKALLIKQGFTNYNYTAVHKRKVDLKEAPDGNFAQTENQYQILIYYKGTTDLYDRVIGYGLTNSENIVY</sequence>
<keyword evidence="4" id="KW-1185">Reference proteome</keyword>
<feature type="chain" id="PRO_5017451470" description="Type 9 secretion system plug protein N-terminal domain-containing protein" evidence="1">
    <location>
        <begin position="23"/>
        <end position="418"/>
    </location>
</feature>
<evidence type="ECO:0000256" key="1">
    <source>
        <dbReference type="SAM" id="SignalP"/>
    </source>
</evidence>
<protein>
    <recommendedName>
        <fullName evidence="2">Type 9 secretion system plug protein N-terminal domain-containing protein</fullName>
    </recommendedName>
</protein>
<dbReference type="AlphaFoldDB" id="A0A1I3Q4S1"/>
<reference evidence="4" key="1">
    <citation type="submission" date="2016-10" db="EMBL/GenBank/DDBJ databases">
        <authorList>
            <person name="Varghese N."/>
            <person name="Submissions S."/>
        </authorList>
    </citation>
    <scope>NUCLEOTIDE SEQUENCE [LARGE SCALE GENOMIC DNA]</scope>
    <source>
        <strain evidence="4">DSM 26542</strain>
    </source>
</reference>
<accession>A0A1I3Q4S1</accession>
<evidence type="ECO:0000313" key="4">
    <source>
        <dbReference type="Proteomes" id="UP000243887"/>
    </source>
</evidence>
<evidence type="ECO:0000259" key="2">
    <source>
        <dbReference type="Pfam" id="PF17116"/>
    </source>
</evidence>